<feature type="transmembrane region" description="Helical" evidence="2">
    <location>
        <begin position="66"/>
        <end position="99"/>
    </location>
</feature>
<evidence type="ECO:0000313" key="4">
    <source>
        <dbReference type="Proteomes" id="UP000655570"/>
    </source>
</evidence>
<keyword evidence="2" id="KW-0812">Transmembrane</keyword>
<feature type="transmembrane region" description="Helical" evidence="2">
    <location>
        <begin position="111"/>
        <end position="136"/>
    </location>
</feature>
<gene>
    <name evidence="3" type="ORF">H9641_09780</name>
</gene>
<dbReference type="EMBL" id="JACSQF010000008">
    <property type="protein sequence ID" value="MBD7980997.1"/>
    <property type="molecule type" value="Genomic_DNA"/>
</dbReference>
<protein>
    <recommendedName>
        <fullName evidence="5">DUF4190 domain-containing protein</fullName>
    </recommendedName>
</protein>
<reference evidence="3 4" key="1">
    <citation type="submission" date="2020-08" db="EMBL/GenBank/DDBJ databases">
        <title>A Genomic Blueprint of the Chicken Gut Microbiome.</title>
        <authorList>
            <person name="Gilroy R."/>
            <person name="Ravi A."/>
            <person name="Getino M."/>
            <person name="Pursley I."/>
            <person name="Horton D.L."/>
            <person name="Alikhan N.-F."/>
            <person name="Baker D."/>
            <person name="Gharbi K."/>
            <person name="Hall N."/>
            <person name="Watson M."/>
            <person name="Adriaenssens E.M."/>
            <person name="Foster-Nyarko E."/>
            <person name="Jarju S."/>
            <person name="Secka A."/>
            <person name="Antonio M."/>
            <person name="Oren A."/>
            <person name="Chaudhuri R."/>
            <person name="La Ragione R.M."/>
            <person name="Hildebrand F."/>
            <person name="Pallen M.J."/>
        </authorList>
    </citation>
    <scope>NUCLEOTIDE SEQUENCE [LARGE SCALE GENOMIC DNA]</scope>
    <source>
        <strain evidence="3 4">Sa2CUA9</strain>
    </source>
</reference>
<evidence type="ECO:0000256" key="2">
    <source>
        <dbReference type="SAM" id="Phobius"/>
    </source>
</evidence>
<feature type="region of interest" description="Disordered" evidence="1">
    <location>
        <begin position="148"/>
        <end position="168"/>
    </location>
</feature>
<dbReference type="RefSeq" id="WP_191803222.1">
    <property type="nucleotide sequence ID" value="NZ_JACSQF010000008.1"/>
</dbReference>
<proteinExistence type="predicted"/>
<evidence type="ECO:0000313" key="3">
    <source>
        <dbReference type="EMBL" id="MBD7980997.1"/>
    </source>
</evidence>
<accession>A0ABR8TYZ7</accession>
<feature type="region of interest" description="Disordered" evidence="1">
    <location>
        <begin position="1"/>
        <end position="54"/>
    </location>
</feature>
<comment type="caution">
    <text evidence="3">The sequence shown here is derived from an EMBL/GenBank/DDBJ whole genome shotgun (WGS) entry which is preliminary data.</text>
</comment>
<evidence type="ECO:0008006" key="5">
    <source>
        <dbReference type="Google" id="ProtNLM"/>
    </source>
</evidence>
<keyword evidence="2" id="KW-1133">Transmembrane helix</keyword>
<dbReference type="Proteomes" id="UP000655570">
    <property type="component" value="Unassembled WGS sequence"/>
</dbReference>
<keyword evidence="4" id="KW-1185">Reference proteome</keyword>
<organism evidence="3 4">
    <name type="scientific">Oerskovia merdavium</name>
    <dbReference type="NCBI Taxonomy" id="2762227"/>
    <lineage>
        <taxon>Bacteria</taxon>
        <taxon>Bacillati</taxon>
        <taxon>Actinomycetota</taxon>
        <taxon>Actinomycetes</taxon>
        <taxon>Micrococcales</taxon>
        <taxon>Cellulomonadaceae</taxon>
        <taxon>Oerskovia</taxon>
    </lineage>
</organism>
<name>A0ABR8TYZ7_9CELL</name>
<feature type="compositionally biased region" description="Pro residues" evidence="1">
    <location>
        <begin position="1"/>
        <end position="32"/>
    </location>
</feature>
<sequence>MSYPPPGTSEPNPSPTGYPTAPPPGTPYPQPGGPATWAPEQPVHRPPHGSVPPPRSNVLATTGLVLALVALVLCLIPIINLFAAVLALAGLVLGIVGLVQARPLGTGKGRSIAAIVVSSVAGVGVVVSQVFFVAALEEFSTSLESTSVTSTAPAGAGADETPAGTAEDTTVGDDLSALVFGDAAVFEDGLEVGASVPVAFTPSDTSVGGEGFTQFVRVDLTLTIGTSEAFDPALTYVTLSSGGAEGTQVFDAASSIGSGPSTSLLPGQSVTFPVVFGVTDPADLTMEVDVGAWEYESVLFSTAG</sequence>
<keyword evidence="2" id="KW-0472">Membrane</keyword>
<evidence type="ECO:0000256" key="1">
    <source>
        <dbReference type="SAM" id="MobiDB-lite"/>
    </source>
</evidence>